<evidence type="ECO:0000256" key="5">
    <source>
        <dbReference type="ARBA" id="ARBA00023015"/>
    </source>
</evidence>
<proteinExistence type="inferred from homology"/>
<dbReference type="AlphaFoldDB" id="A0A915DTJ1"/>
<dbReference type="GO" id="GO:0003700">
    <property type="term" value="F:DNA-binding transcription factor activity"/>
    <property type="evidence" value="ECO:0007669"/>
    <property type="project" value="InterPro"/>
</dbReference>
<dbReference type="SUPFAM" id="SSF57716">
    <property type="entry name" value="Glucocorticoid receptor-like (DNA-binding domain)"/>
    <property type="match status" value="1"/>
</dbReference>
<evidence type="ECO:0000256" key="6">
    <source>
        <dbReference type="ARBA" id="ARBA00023125"/>
    </source>
</evidence>
<dbReference type="SUPFAM" id="SSF48508">
    <property type="entry name" value="Nuclear receptor ligand-binding domain"/>
    <property type="match status" value="1"/>
</dbReference>
<name>A0A915DTJ1_9BILA</name>
<evidence type="ECO:0000256" key="9">
    <source>
        <dbReference type="ARBA" id="ARBA00023242"/>
    </source>
</evidence>
<dbReference type="Pfam" id="PF00105">
    <property type="entry name" value="zf-C4"/>
    <property type="match status" value="1"/>
</dbReference>
<evidence type="ECO:0000313" key="11">
    <source>
        <dbReference type="Proteomes" id="UP000887574"/>
    </source>
</evidence>
<dbReference type="InterPro" id="IPR001628">
    <property type="entry name" value="Znf_hrmn_rcpt"/>
</dbReference>
<dbReference type="GO" id="GO:0043565">
    <property type="term" value="F:sequence-specific DNA binding"/>
    <property type="evidence" value="ECO:0007669"/>
    <property type="project" value="InterPro"/>
</dbReference>
<keyword evidence="4" id="KW-0862">Zinc</keyword>
<dbReference type="PANTHER" id="PTHR45886">
    <property type="entry name" value="NUCLEAR HORMONE RECEPTOR FAMILY-RELATED-RELATED"/>
    <property type="match status" value="1"/>
</dbReference>
<keyword evidence="7" id="KW-0804">Transcription</keyword>
<dbReference type="Gene3D" id="3.30.50.10">
    <property type="entry name" value="Erythroid Transcription Factor GATA-1, subunit A"/>
    <property type="match status" value="1"/>
</dbReference>
<evidence type="ECO:0000256" key="8">
    <source>
        <dbReference type="ARBA" id="ARBA00023170"/>
    </source>
</evidence>
<feature type="domain" description="Nuclear receptor" evidence="10">
    <location>
        <begin position="17"/>
        <end position="62"/>
    </location>
</feature>
<organism evidence="11 12">
    <name type="scientific">Ditylenchus dipsaci</name>
    <dbReference type="NCBI Taxonomy" id="166011"/>
    <lineage>
        <taxon>Eukaryota</taxon>
        <taxon>Metazoa</taxon>
        <taxon>Ecdysozoa</taxon>
        <taxon>Nematoda</taxon>
        <taxon>Chromadorea</taxon>
        <taxon>Rhabditida</taxon>
        <taxon>Tylenchina</taxon>
        <taxon>Tylenchomorpha</taxon>
        <taxon>Sphaerularioidea</taxon>
        <taxon>Anguinidae</taxon>
        <taxon>Anguininae</taxon>
        <taxon>Ditylenchus</taxon>
    </lineage>
</organism>
<keyword evidence="2" id="KW-0479">Metal-binding</keyword>
<dbReference type="Proteomes" id="UP000887574">
    <property type="component" value="Unplaced"/>
</dbReference>
<evidence type="ECO:0000256" key="7">
    <source>
        <dbReference type="ARBA" id="ARBA00023163"/>
    </source>
</evidence>
<keyword evidence="11" id="KW-1185">Reference proteome</keyword>
<evidence type="ECO:0000256" key="2">
    <source>
        <dbReference type="ARBA" id="ARBA00022723"/>
    </source>
</evidence>
<reference evidence="12" key="1">
    <citation type="submission" date="2022-11" db="UniProtKB">
        <authorList>
            <consortium name="WormBaseParasite"/>
        </authorList>
    </citation>
    <scope>IDENTIFICATION</scope>
</reference>
<evidence type="ECO:0000256" key="3">
    <source>
        <dbReference type="ARBA" id="ARBA00022771"/>
    </source>
</evidence>
<dbReference type="SMART" id="SM00399">
    <property type="entry name" value="ZnF_C4"/>
    <property type="match status" value="1"/>
</dbReference>
<protein>
    <submittedName>
        <fullName evidence="12">Nuclear receptor domain-containing protein</fullName>
    </submittedName>
</protein>
<keyword evidence="3" id="KW-0863">Zinc-finger</keyword>
<dbReference type="InterPro" id="IPR035500">
    <property type="entry name" value="NHR-like_dom_sf"/>
</dbReference>
<evidence type="ECO:0000313" key="12">
    <source>
        <dbReference type="WBParaSite" id="jg22681.1"/>
    </source>
</evidence>
<keyword evidence="9" id="KW-0539">Nucleus</keyword>
<dbReference type="PROSITE" id="PS51030">
    <property type="entry name" value="NUCLEAR_REC_DBD_2"/>
    <property type="match status" value="1"/>
</dbReference>
<comment type="similarity">
    <text evidence="1">Belongs to the nuclear hormone receptor family.</text>
</comment>
<keyword evidence="8" id="KW-0675">Receptor</keyword>
<dbReference type="InterPro" id="IPR013088">
    <property type="entry name" value="Znf_NHR/GATA"/>
</dbReference>
<dbReference type="WBParaSite" id="jg22681.1">
    <property type="protein sequence ID" value="jg22681.1"/>
    <property type="gene ID" value="jg22681"/>
</dbReference>
<keyword evidence="6" id="KW-0238">DNA-binding</keyword>
<sequence length="122" mass="14386">MNRYAAERVGVQSKEVPNSCLICGRKTKCMHYDIPSCFGTHLTQGCKSFFRRIIVSGVRYHCDNEMLRIFRWSKKQSEFIKIFKELLLRHMSLLCTILTDGFYSYEQNEETFVFPNGWIPSK</sequence>
<keyword evidence="5" id="KW-0805">Transcription regulation</keyword>
<evidence type="ECO:0000256" key="4">
    <source>
        <dbReference type="ARBA" id="ARBA00022833"/>
    </source>
</evidence>
<dbReference type="GO" id="GO:0008270">
    <property type="term" value="F:zinc ion binding"/>
    <property type="evidence" value="ECO:0007669"/>
    <property type="project" value="UniProtKB-KW"/>
</dbReference>
<evidence type="ECO:0000259" key="10">
    <source>
        <dbReference type="PROSITE" id="PS51030"/>
    </source>
</evidence>
<evidence type="ECO:0000256" key="1">
    <source>
        <dbReference type="ARBA" id="ARBA00005993"/>
    </source>
</evidence>
<dbReference type="PANTHER" id="PTHR45886:SF18">
    <property type="entry name" value="NR LBD DOMAIN-CONTAINING PROTEIN-RELATED"/>
    <property type="match status" value="1"/>
</dbReference>
<accession>A0A915DTJ1</accession>